<dbReference type="GO" id="GO:0004222">
    <property type="term" value="F:metalloendopeptidase activity"/>
    <property type="evidence" value="ECO:0007669"/>
    <property type="project" value="TreeGrafter"/>
</dbReference>
<gene>
    <name evidence="4" type="ORF">IAA55_01305</name>
</gene>
<reference evidence="4" key="1">
    <citation type="submission" date="2020-10" db="EMBL/GenBank/DDBJ databases">
        <authorList>
            <person name="Gilroy R."/>
        </authorList>
    </citation>
    <scope>NUCLEOTIDE SEQUENCE</scope>
    <source>
        <strain evidence="4">ChiSjej5B23-6657</strain>
    </source>
</reference>
<dbReference type="EMBL" id="DVHM01000024">
    <property type="protein sequence ID" value="HIR69900.1"/>
    <property type="molecule type" value="Genomic_DNA"/>
</dbReference>
<reference evidence="4" key="2">
    <citation type="journal article" date="2021" name="PeerJ">
        <title>Extensive microbial diversity within the chicken gut microbiome revealed by metagenomics and culture.</title>
        <authorList>
            <person name="Gilroy R."/>
            <person name="Ravi A."/>
            <person name="Getino M."/>
            <person name="Pursley I."/>
            <person name="Horton D.L."/>
            <person name="Alikhan N.F."/>
            <person name="Baker D."/>
            <person name="Gharbi K."/>
            <person name="Hall N."/>
            <person name="Watson M."/>
            <person name="Adriaenssens E.M."/>
            <person name="Foster-Nyarko E."/>
            <person name="Jarju S."/>
            <person name="Secka A."/>
            <person name="Antonio M."/>
            <person name="Oren A."/>
            <person name="Chaudhuri R.R."/>
            <person name="La Ragione R."/>
            <person name="Hildebrand F."/>
            <person name="Pallen M.J."/>
        </authorList>
    </citation>
    <scope>NUCLEOTIDE SEQUENCE</scope>
    <source>
        <strain evidence="4">ChiSjej5B23-6657</strain>
    </source>
</reference>
<organism evidence="4 5">
    <name type="scientific">Candidatus Pullilachnospira gallistercoris</name>
    <dbReference type="NCBI Taxonomy" id="2840911"/>
    <lineage>
        <taxon>Bacteria</taxon>
        <taxon>Bacillati</taxon>
        <taxon>Bacillota</taxon>
        <taxon>Clostridia</taxon>
        <taxon>Lachnospirales</taxon>
        <taxon>Lachnospiraceae</taxon>
        <taxon>Lachnospiraceae incertae sedis</taxon>
        <taxon>Candidatus Pullilachnospira</taxon>
    </lineage>
</organism>
<dbReference type="InterPro" id="IPR016047">
    <property type="entry name" value="M23ase_b-sheet_dom"/>
</dbReference>
<protein>
    <submittedName>
        <fullName evidence="4">M23 family metallopeptidase</fullName>
    </submittedName>
</protein>
<evidence type="ECO:0000313" key="4">
    <source>
        <dbReference type="EMBL" id="HIR69900.1"/>
    </source>
</evidence>
<dbReference type="PANTHER" id="PTHR21666:SF270">
    <property type="entry name" value="MUREIN HYDROLASE ACTIVATOR ENVC"/>
    <property type="match status" value="1"/>
</dbReference>
<accession>A0A9D1E7T0</accession>
<comment type="caution">
    <text evidence="4">The sequence shown here is derived from an EMBL/GenBank/DDBJ whole genome shotgun (WGS) entry which is preliminary data.</text>
</comment>
<evidence type="ECO:0000259" key="3">
    <source>
        <dbReference type="Pfam" id="PF01551"/>
    </source>
</evidence>
<dbReference type="Proteomes" id="UP000823912">
    <property type="component" value="Unassembled WGS sequence"/>
</dbReference>
<proteinExistence type="predicted"/>
<name>A0A9D1E7T0_9FIRM</name>
<dbReference type="PROSITE" id="PS51257">
    <property type="entry name" value="PROKAR_LIPOPROTEIN"/>
    <property type="match status" value="1"/>
</dbReference>
<dbReference type="SUPFAM" id="SSF51261">
    <property type="entry name" value="Duplicated hybrid motif"/>
    <property type="match status" value="1"/>
</dbReference>
<keyword evidence="2" id="KW-1133">Transmembrane helix</keyword>
<dbReference type="Gene3D" id="2.70.70.10">
    <property type="entry name" value="Glucose Permease (Domain IIA)"/>
    <property type="match status" value="1"/>
</dbReference>
<evidence type="ECO:0000256" key="2">
    <source>
        <dbReference type="SAM" id="Phobius"/>
    </source>
</evidence>
<feature type="transmembrane region" description="Helical" evidence="2">
    <location>
        <begin position="12"/>
        <end position="35"/>
    </location>
</feature>
<keyword evidence="2" id="KW-0812">Transmembrane</keyword>
<evidence type="ECO:0000256" key="1">
    <source>
        <dbReference type="SAM" id="MobiDB-lite"/>
    </source>
</evidence>
<feature type="compositionally biased region" description="Low complexity" evidence="1">
    <location>
        <begin position="91"/>
        <end position="110"/>
    </location>
</feature>
<sequence>MKNTGYRQRNRKLQYQIAGTILVVACIGFALLYFWQKYDARQDALRQAEQEEQEALEEARQQAEEEEDTQSASAVVLPRQETQEQADVLQEQESANQAAQADAGVQAQSDTSAGEEDLHFNGELSWPVDGDVLISYSMDKTVYFPTLQQYKYNPALIISGKVNDKVMAAARGKVTSIETNAQTGVTVTMDLGDGYQAVYGQLKEVPLATGDVVEAGETIGYISEPTKYYSVEGSNLYFQIRQDGENRNPLDFLSETGTEE</sequence>
<evidence type="ECO:0000313" key="5">
    <source>
        <dbReference type="Proteomes" id="UP000823912"/>
    </source>
</evidence>
<dbReference type="CDD" id="cd12797">
    <property type="entry name" value="M23_peptidase"/>
    <property type="match status" value="1"/>
</dbReference>
<dbReference type="InterPro" id="IPR050570">
    <property type="entry name" value="Cell_wall_metabolism_enzyme"/>
</dbReference>
<keyword evidence="2" id="KW-0472">Membrane</keyword>
<dbReference type="InterPro" id="IPR011055">
    <property type="entry name" value="Dup_hybrid_motif"/>
</dbReference>
<feature type="region of interest" description="Disordered" evidence="1">
    <location>
        <begin position="49"/>
        <end position="114"/>
    </location>
</feature>
<dbReference type="AlphaFoldDB" id="A0A9D1E7T0"/>
<feature type="domain" description="M23ase beta-sheet core" evidence="3">
    <location>
        <begin position="156"/>
        <end position="249"/>
    </location>
</feature>
<dbReference type="PANTHER" id="PTHR21666">
    <property type="entry name" value="PEPTIDASE-RELATED"/>
    <property type="match status" value="1"/>
</dbReference>
<dbReference type="Pfam" id="PF01551">
    <property type="entry name" value="Peptidase_M23"/>
    <property type="match status" value="1"/>
</dbReference>